<dbReference type="STRING" id="1156395.DBT_0595"/>
<organism evidence="2 3">
    <name type="scientific">Dissulfuribacter thermophilus</name>
    <dbReference type="NCBI Taxonomy" id="1156395"/>
    <lineage>
        <taxon>Bacteria</taxon>
        <taxon>Pseudomonadati</taxon>
        <taxon>Thermodesulfobacteriota</taxon>
        <taxon>Dissulfuribacteria</taxon>
        <taxon>Dissulfuribacterales</taxon>
        <taxon>Dissulfuribacteraceae</taxon>
        <taxon>Dissulfuribacter</taxon>
    </lineage>
</organism>
<name>A0A1B9F8D3_9BACT</name>
<dbReference type="Proteomes" id="UP000093080">
    <property type="component" value="Unassembled WGS sequence"/>
</dbReference>
<gene>
    <name evidence="2" type="ORF">DBT_0595</name>
</gene>
<evidence type="ECO:0000313" key="2">
    <source>
        <dbReference type="EMBL" id="OCC16133.1"/>
    </source>
</evidence>
<dbReference type="OrthoDB" id="9765084at2"/>
<keyword evidence="2" id="KW-0808">Transferase</keyword>
<sequence>MICGAPLEYHLKEKRFICYYCGKKFLGYIICSKGHAICEDCHNRPAIEKTKEICLATTSDNPFHIFESILESPNISMLGCHHAFMVAGSLLAAIKNAGKTTIAEDTFDEVFSRISKQAFSGYCGLTGVCGIVPAIGGCFSILLGAKCGTDREQKTTMNVTAKIAQAVAELTGPSCCKAYSWKSLEIALKFLKEELNISLTRPEQRIVCNYDTFHPHGCRKEKCPYYKKLI</sequence>
<dbReference type="InterPro" id="IPR043768">
    <property type="entry name" value="DUF5714"/>
</dbReference>
<evidence type="ECO:0000259" key="1">
    <source>
        <dbReference type="Pfam" id="PF18978"/>
    </source>
</evidence>
<proteinExistence type="predicted"/>
<evidence type="ECO:0000313" key="3">
    <source>
        <dbReference type="Proteomes" id="UP000093080"/>
    </source>
</evidence>
<reference evidence="2 3" key="1">
    <citation type="submission" date="2016-06" db="EMBL/GenBank/DDBJ databases">
        <title>Respiratory ammonification of nitrate coupled to the oxidation of elemental sulfur in deep-sea autotrophic thermophilic bacteria.</title>
        <authorList>
            <person name="Slobodkina G.B."/>
            <person name="Mardanov A.V."/>
            <person name="Ravin N.V."/>
            <person name="Frolova A.A."/>
            <person name="Viryasiv M.B."/>
            <person name="Chernyh N.A."/>
            <person name="Bonch-Osmolovskaya E.A."/>
            <person name="Slobodkin A.I."/>
        </authorList>
    </citation>
    <scope>NUCLEOTIDE SEQUENCE [LARGE SCALE GENOMIC DNA]</scope>
    <source>
        <strain evidence="2 3">S69</strain>
    </source>
</reference>
<comment type="caution">
    <text evidence="2">The sequence shown here is derived from an EMBL/GenBank/DDBJ whole genome shotgun (WGS) entry which is preliminary data.</text>
</comment>
<protein>
    <submittedName>
        <fullName evidence="2">Methyltransferase</fullName>
    </submittedName>
</protein>
<dbReference type="GO" id="GO:0032259">
    <property type="term" value="P:methylation"/>
    <property type="evidence" value="ECO:0007669"/>
    <property type="project" value="UniProtKB-KW"/>
</dbReference>
<dbReference type="Pfam" id="PF18978">
    <property type="entry name" value="DUF5714"/>
    <property type="match status" value="1"/>
</dbReference>
<dbReference type="EMBL" id="MAGO01000002">
    <property type="protein sequence ID" value="OCC16133.1"/>
    <property type="molecule type" value="Genomic_DNA"/>
</dbReference>
<keyword evidence="3" id="KW-1185">Reference proteome</keyword>
<dbReference type="PATRIC" id="fig|1156395.6.peg.601"/>
<dbReference type="GO" id="GO:0008168">
    <property type="term" value="F:methyltransferase activity"/>
    <property type="evidence" value="ECO:0007669"/>
    <property type="project" value="UniProtKB-KW"/>
</dbReference>
<feature type="domain" description="DUF5714" evidence="1">
    <location>
        <begin position="51"/>
        <end position="226"/>
    </location>
</feature>
<dbReference type="RefSeq" id="WP_083186575.1">
    <property type="nucleotide sequence ID" value="NZ_MAGO01000002.1"/>
</dbReference>
<accession>A0A1B9F8D3</accession>
<dbReference type="AlphaFoldDB" id="A0A1B9F8D3"/>
<keyword evidence="2" id="KW-0489">Methyltransferase</keyword>